<evidence type="ECO:0000256" key="1">
    <source>
        <dbReference type="ARBA" id="ARBA00023235"/>
    </source>
</evidence>
<dbReference type="OrthoDB" id="9807003at2"/>
<dbReference type="Pfam" id="PF01261">
    <property type="entry name" value="AP_endonuc_2"/>
    <property type="match status" value="1"/>
</dbReference>
<keyword evidence="3" id="KW-0540">Nuclease</keyword>
<name>A0A327JP49_9HYPH</name>
<dbReference type="InterPro" id="IPR050417">
    <property type="entry name" value="Sugar_Epim/Isomerase"/>
</dbReference>
<gene>
    <name evidence="3" type="ORF">CH339_07420</name>
</gene>
<evidence type="ECO:0000313" key="3">
    <source>
        <dbReference type="EMBL" id="RAI28240.1"/>
    </source>
</evidence>
<dbReference type="RefSeq" id="WP_111433780.1">
    <property type="nucleotide sequence ID" value="NZ_JACIGG010000002.1"/>
</dbReference>
<evidence type="ECO:0000313" key="4">
    <source>
        <dbReference type="Proteomes" id="UP000249299"/>
    </source>
</evidence>
<accession>A0A327JP49</accession>
<proteinExistence type="predicted"/>
<comment type="caution">
    <text evidence="3">The sequence shown here is derived from an EMBL/GenBank/DDBJ whole genome shotgun (WGS) entry which is preliminary data.</text>
</comment>
<dbReference type="PANTHER" id="PTHR43489:SF7">
    <property type="entry name" value="3-DEHYDRO-D-GULOSIDE 4-EPIMERASE-RELATED"/>
    <property type="match status" value="1"/>
</dbReference>
<dbReference type="SUPFAM" id="SSF51658">
    <property type="entry name" value="Xylose isomerase-like"/>
    <property type="match status" value="1"/>
</dbReference>
<dbReference type="Proteomes" id="UP000249299">
    <property type="component" value="Unassembled WGS sequence"/>
</dbReference>
<reference evidence="3 4" key="1">
    <citation type="submission" date="2017-07" db="EMBL/GenBank/DDBJ databases">
        <title>Draft Genome Sequences of Select Purple Nonsulfur Bacteria.</title>
        <authorList>
            <person name="Lasarre B."/>
            <person name="Mckinlay J.B."/>
        </authorList>
    </citation>
    <scope>NUCLEOTIDE SEQUENCE [LARGE SCALE GENOMIC DNA]</scope>
    <source>
        <strain evidence="3 4">DSM 11290</strain>
    </source>
</reference>
<dbReference type="PANTHER" id="PTHR43489">
    <property type="entry name" value="ISOMERASE"/>
    <property type="match status" value="1"/>
</dbReference>
<dbReference type="GO" id="GO:0004519">
    <property type="term" value="F:endonuclease activity"/>
    <property type="evidence" value="ECO:0007669"/>
    <property type="project" value="UniProtKB-KW"/>
</dbReference>
<keyword evidence="4" id="KW-1185">Reference proteome</keyword>
<dbReference type="Gene3D" id="3.20.20.150">
    <property type="entry name" value="Divalent-metal-dependent TIM barrel enzymes"/>
    <property type="match status" value="1"/>
</dbReference>
<dbReference type="InterPro" id="IPR036237">
    <property type="entry name" value="Xyl_isomerase-like_sf"/>
</dbReference>
<dbReference type="EMBL" id="NPEV01000011">
    <property type="protein sequence ID" value="RAI28240.1"/>
    <property type="molecule type" value="Genomic_DNA"/>
</dbReference>
<dbReference type="InterPro" id="IPR013022">
    <property type="entry name" value="Xyl_isomerase-like_TIM-brl"/>
</dbReference>
<keyword evidence="3" id="KW-0255">Endonuclease</keyword>
<keyword evidence="3" id="KW-0378">Hydrolase</keyword>
<feature type="domain" description="Xylose isomerase-like TIM barrel" evidence="2">
    <location>
        <begin position="27"/>
        <end position="241"/>
    </location>
</feature>
<protein>
    <submittedName>
        <fullName evidence="3">Endonuclease</fullName>
    </submittedName>
</protein>
<dbReference type="AlphaFoldDB" id="A0A327JP49"/>
<organism evidence="3 4">
    <name type="scientific">Rhodobium orientis</name>
    <dbReference type="NCBI Taxonomy" id="34017"/>
    <lineage>
        <taxon>Bacteria</taxon>
        <taxon>Pseudomonadati</taxon>
        <taxon>Pseudomonadota</taxon>
        <taxon>Alphaproteobacteria</taxon>
        <taxon>Hyphomicrobiales</taxon>
        <taxon>Rhodobiaceae</taxon>
        <taxon>Rhodobium</taxon>
    </lineage>
</organism>
<dbReference type="GO" id="GO:0016853">
    <property type="term" value="F:isomerase activity"/>
    <property type="evidence" value="ECO:0007669"/>
    <property type="project" value="UniProtKB-KW"/>
</dbReference>
<evidence type="ECO:0000259" key="2">
    <source>
        <dbReference type="Pfam" id="PF01261"/>
    </source>
</evidence>
<keyword evidence="1" id="KW-0413">Isomerase</keyword>
<sequence length="296" mass="33130">MKLGVNLSFAVKRWLEPEALAALIHDRLGVKYVQYTWDLTDPWWPAAERDRLAVAYAKAFRDAGLVVESTFGGLASYTYNHVLAPNADLRKLGKEHLKRAIDMTAAMEVPATGMPFGSYSSADAVDPARREEILKLAEEAWVELAAHAAESGLEMLYVEPVPLGTEFPSTAADGLRLMQDLDGKTEVPVRLLVDWGHAMFEPLFGIEANMDHWMKTCGDYIAAYHIQQTDGQLDRHWSFAQDGLLNKGVLEDFWKRYDLKEQTFFAEFVYPFEATDEYVLGDMVASMAALDVAKAA</sequence>